<dbReference type="EMBL" id="HBIO01007019">
    <property type="protein sequence ID" value="CAE0460360.1"/>
    <property type="molecule type" value="Transcribed_RNA"/>
</dbReference>
<dbReference type="AlphaFoldDB" id="A0A7S3V6N4"/>
<sequence>MTSFRSSSSTPASVARTGLFLLSVLLLSSNSMVWAFVPTAGNSLKLHRAVQKPQQVLETAQTGAAIQSRLYSSRAATQYTECEILDMKQRVLSISTESNDETRRSSVSKWITGQATKINYEEGVRLIQLWDTTVVQLGEELQNTLQRKARKNSRPCSSLGADSKTSQPIDDKLVLWAFVDMLVQSKTLINRLGIPKALKGGRIFDYQRIQYKLDRTGDGKAFQ</sequence>
<proteinExistence type="predicted"/>
<feature type="chain" id="PRO_5030587956" evidence="1">
    <location>
        <begin position="36"/>
        <end position="223"/>
    </location>
</feature>
<feature type="signal peptide" evidence="1">
    <location>
        <begin position="1"/>
        <end position="35"/>
    </location>
</feature>
<evidence type="ECO:0000313" key="2">
    <source>
        <dbReference type="EMBL" id="CAE0460360.1"/>
    </source>
</evidence>
<gene>
    <name evidence="2" type="ORF">CDEB00056_LOCUS5201</name>
</gene>
<name>A0A7S3V6N4_9STRA</name>
<protein>
    <submittedName>
        <fullName evidence="2">Uncharacterized protein</fullName>
    </submittedName>
</protein>
<evidence type="ECO:0000256" key="1">
    <source>
        <dbReference type="SAM" id="SignalP"/>
    </source>
</evidence>
<reference evidence="2" key="1">
    <citation type="submission" date="2021-01" db="EMBL/GenBank/DDBJ databases">
        <authorList>
            <person name="Corre E."/>
            <person name="Pelletier E."/>
            <person name="Niang G."/>
            <person name="Scheremetjew M."/>
            <person name="Finn R."/>
            <person name="Kale V."/>
            <person name="Holt S."/>
            <person name="Cochrane G."/>
            <person name="Meng A."/>
            <person name="Brown T."/>
            <person name="Cohen L."/>
        </authorList>
    </citation>
    <scope>NUCLEOTIDE SEQUENCE</scope>
    <source>
        <strain evidence="2">MM31A-1</strain>
    </source>
</reference>
<accession>A0A7S3V6N4</accession>
<organism evidence="2">
    <name type="scientific">Chaetoceros debilis</name>
    <dbReference type="NCBI Taxonomy" id="122233"/>
    <lineage>
        <taxon>Eukaryota</taxon>
        <taxon>Sar</taxon>
        <taxon>Stramenopiles</taxon>
        <taxon>Ochrophyta</taxon>
        <taxon>Bacillariophyta</taxon>
        <taxon>Coscinodiscophyceae</taxon>
        <taxon>Chaetocerotophycidae</taxon>
        <taxon>Chaetocerotales</taxon>
        <taxon>Chaetocerotaceae</taxon>
        <taxon>Chaetoceros</taxon>
    </lineage>
</organism>
<keyword evidence="1" id="KW-0732">Signal</keyword>